<name>A0A0D7AV10_9AGAR</name>
<feature type="transmembrane region" description="Helical" evidence="6">
    <location>
        <begin position="339"/>
        <end position="358"/>
    </location>
</feature>
<evidence type="ECO:0000256" key="1">
    <source>
        <dbReference type="ARBA" id="ARBA00004141"/>
    </source>
</evidence>
<organism evidence="8 9">
    <name type="scientific">Cylindrobasidium torrendii FP15055 ss-10</name>
    <dbReference type="NCBI Taxonomy" id="1314674"/>
    <lineage>
        <taxon>Eukaryota</taxon>
        <taxon>Fungi</taxon>
        <taxon>Dikarya</taxon>
        <taxon>Basidiomycota</taxon>
        <taxon>Agaricomycotina</taxon>
        <taxon>Agaricomycetes</taxon>
        <taxon>Agaricomycetidae</taxon>
        <taxon>Agaricales</taxon>
        <taxon>Marasmiineae</taxon>
        <taxon>Physalacriaceae</taxon>
        <taxon>Cylindrobasidium</taxon>
    </lineage>
</organism>
<feature type="transmembrane region" description="Helical" evidence="6">
    <location>
        <begin position="308"/>
        <end position="327"/>
    </location>
</feature>
<evidence type="ECO:0000259" key="7">
    <source>
        <dbReference type="PROSITE" id="PS50850"/>
    </source>
</evidence>
<feature type="transmembrane region" description="Helical" evidence="6">
    <location>
        <begin position="12"/>
        <end position="36"/>
    </location>
</feature>
<dbReference type="Pfam" id="PF07690">
    <property type="entry name" value="MFS_1"/>
    <property type="match status" value="1"/>
</dbReference>
<dbReference type="InterPro" id="IPR020846">
    <property type="entry name" value="MFS_dom"/>
</dbReference>
<evidence type="ECO:0000313" key="9">
    <source>
        <dbReference type="Proteomes" id="UP000054007"/>
    </source>
</evidence>
<feature type="transmembrane region" description="Helical" evidence="6">
    <location>
        <begin position="88"/>
        <end position="113"/>
    </location>
</feature>
<gene>
    <name evidence="8" type="ORF">CYLTODRAFT_384256</name>
</gene>
<feature type="transmembrane region" description="Helical" evidence="6">
    <location>
        <begin position="56"/>
        <end position="76"/>
    </location>
</feature>
<protein>
    <submittedName>
        <fullName evidence="8">MFS general substrate transporter</fullName>
    </submittedName>
</protein>
<proteinExistence type="predicted"/>
<keyword evidence="4 6" id="KW-1133">Transmembrane helix</keyword>
<keyword evidence="9" id="KW-1185">Reference proteome</keyword>
<evidence type="ECO:0000256" key="2">
    <source>
        <dbReference type="ARBA" id="ARBA00022448"/>
    </source>
</evidence>
<comment type="subcellular location">
    <subcellularLocation>
        <location evidence="1">Membrane</location>
        <topology evidence="1">Multi-pass membrane protein</topology>
    </subcellularLocation>
</comment>
<evidence type="ECO:0000256" key="4">
    <source>
        <dbReference type="ARBA" id="ARBA00022989"/>
    </source>
</evidence>
<feature type="domain" description="Major facilitator superfamily (MFS) profile" evidence="7">
    <location>
        <begin position="15"/>
        <end position="469"/>
    </location>
</feature>
<feature type="transmembrane region" description="Helical" evidence="6">
    <location>
        <begin position="267"/>
        <end position="288"/>
    </location>
</feature>
<reference evidence="8 9" key="1">
    <citation type="journal article" date="2015" name="Fungal Genet. Biol.">
        <title>Evolution of novel wood decay mechanisms in Agaricales revealed by the genome sequences of Fistulina hepatica and Cylindrobasidium torrendii.</title>
        <authorList>
            <person name="Floudas D."/>
            <person name="Held B.W."/>
            <person name="Riley R."/>
            <person name="Nagy L.G."/>
            <person name="Koehler G."/>
            <person name="Ransdell A.S."/>
            <person name="Younus H."/>
            <person name="Chow J."/>
            <person name="Chiniquy J."/>
            <person name="Lipzen A."/>
            <person name="Tritt A."/>
            <person name="Sun H."/>
            <person name="Haridas S."/>
            <person name="LaButti K."/>
            <person name="Ohm R.A."/>
            <person name="Kues U."/>
            <person name="Blanchette R.A."/>
            <person name="Grigoriev I.V."/>
            <person name="Minto R.E."/>
            <person name="Hibbett D.S."/>
        </authorList>
    </citation>
    <scope>NUCLEOTIDE SEQUENCE [LARGE SCALE GENOMIC DNA]</scope>
    <source>
        <strain evidence="8 9">FP15055 ss-10</strain>
    </source>
</reference>
<evidence type="ECO:0000256" key="3">
    <source>
        <dbReference type="ARBA" id="ARBA00022692"/>
    </source>
</evidence>
<keyword evidence="2" id="KW-0813">Transport</keyword>
<evidence type="ECO:0000256" key="6">
    <source>
        <dbReference type="SAM" id="Phobius"/>
    </source>
</evidence>
<dbReference type="InterPro" id="IPR001958">
    <property type="entry name" value="Tet-R_TetA/multi-R_MdtG-like"/>
</dbReference>
<dbReference type="InterPro" id="IPR036259">
    <property type="entry name" value="MFS_trans_sf"/>
</dbReference>
<sequence>MTGQVAKRSPLPWWQLTIVYAIQLAEPITGTVIYPFLPEFVRKTGITEGDDAKTGYYSGIIGSVFFAAECLTVYHWGRASDVYGRRPVLLLGPLGLAFAMLFFGLTSNFWLLVFLRAMQGVFNGNLGVAKTIVAELSDSTNIGDAFAVMPLVWGLGNAVGPVMGGLLADPAKRWPDSLGKLSVLHDYPYLLPCGTAAIFAFIIFLSATVSLKETHPTLKVRSGKINNLPTERTGLLDGVDVTTSSSSPNEHAVTAPPTVWEVLNPGVISCIINNCACSFVGMGFTVLMPLMWSTSIPLGGLGFSPDKIGAILATYGFINSSLQVLFLGRVLRRFGPRRVYIGSMVSMFVGSLAFAAQSTVARHAGHVTPLVWALIAIHLAATVAIYAAIGAIQVAVVQNVTSSSALGATNGLMQMAGSGIRGLSPWLCSAMFSATIERDLAGGFLVYIVMSTLLLVSIGLGTLIPKDKAVE</sequence>
<feature type="transmembrane region" description="Helical" evidence="6">
    <location>
        <begin position="442"/>
        <end position="464"/>
    </location>
</feature>
<dbReference type="Proteomes" id="UP000054007">
    <property type="component" value="Unassembled WGS sequence"/>
</dbReference>
<dbReference type="PROSITE" id="PS50850">
    <property type="entry name" value="MFS"/>
    <property type="match status" value="1"/>
</dbReference>
<dbReference type="OrthoDB" id="419616at2759"/>
<dbReference type="AlphaFoldDB" id="A0A0D7AV10"/>
<feature type="transmembrane region" description="Helical" evidence="6">
    <location>
        <begin position="189"/>
        <end position="211"/>
    </location>
</feature>
<evidence type="ECO:0000313" key="8">
    <source>
        <dbReference type="EMBL" id="KIY61840.1"/>
    </source>
</evidence>
<dbReference type="PANTHER" id="PTHR23504">
    <property type="entry name" value="MAJOR FACILITATOR SUPERFAMILY DOMAIN-CONTAINING PROTEIN 10"/>
    <property type="match status" value="1"/>
</dbReference>
<dbReference type="EMBL" id="KN880862">
    <property type="protein sequence ID" value="KIY61840.1"/>
    <property type="molecule type" value="Genomic_DNA"/>
</dbReference>
<dbReference type="GO" id="GO:0016020">
    <property type="term" value="C:membrane"/>
    <property type="evidence" value="ECO:0007669"/>
    <property type="project" value="UniProtKB-SubCell"/>
</dbReference>
<dbReference type="PRINTS" id="PR01035">
    <property type="entry name" value="TCRTETA"/>
</dbReference>
<keyword evidence="5 6" id="KW-0472">Membrane</keyword>
<feature type="transmembrane region" description="Helical" evidence="6">
    <location>
        <begin position="370"/>
        <end position="397"/>
    </location>
</feature>
<evidence type="ECO:0000256" key="5">
    <source>
        <dbReference type="ARBA" id="ARBA00023136"/>
    </source>
</evidence>
<dbReference type="InterPro" id="IPR011701">
    <property type="entry name" value="MFS"/>
</dbReference>
<keyword evidence="3 6" id="KW-0812">Transmembrane</keyword>
<dbReference type="Gene3D" id="1.20.1250.20">
    <property type="entry name" value="MFS general substrate transporter like domains"/>
    <property type="match status" value="1"/>
</dbReference>
<dbReference type="SUPFAM" id="SSF103473">
    <property type="entry name" value="MFS general substrate transporter"/>
    <property type="match status" value="1"/>
</dbReference>
<accession>A0A0D7AV10</accession>
<dbReference type="PANTHER" id="PTHR23504:SF15">
    <property type="entry name" value="MAJOR FACILITATOR SUPERFAMILY (MFS) PROFILE DOMAIN-CONTAINING PROTEIN"/>
    <property type="match status" value="1"/>
</dbReference>
<dbReference type="GO" id="GO:0022857">
    <property type="term" value="F:transmembrane transporter activity"/>
    <property type="evidence" value="ECO:0007669"/>
    <property type="project" value="InterPro"/>
</dbReference>